<comment type="caution">
    <text evidence="1">The sequence shown here is derived from an EMBL/GenBank/DDBJ whole genome shotgun (WGS) entry which is preliminary data.</text>
</comment>
<accession>A0ABD4XFN1</accession>
<proteinExistence type="predicted"/>
<evidence type="ECO:0000313" key="1">
    <source>
        <dbReference type="EMBL" id="MDE4168235.1"/>
    </source>
</evidence>
<dbReference type="AlphaFoldDB" id="A0ABD4XFN1"/>
<dbReference type="EMBL" id="JARCJK010000030">
    <property type="protein sequence ID" value="MDE4168235.1"/>
    <property type="molecule type" value="Genomic_DNA"/>
</dbReference>
<evidence type="ECO:0000313" key="2">
    <source>
        <dbReference type="Proteomes" id="UP001218364"/>
    </source>
</evidence>
<organism evidence="1 2">
    <name type="scientific">Phaeobacter gallaeciensis</name>
    <dbReference type="NCBI Taxonomy" id="60890"/>
    <lineage>
        <taxon>Bacteria</taxon>
        <taxon>Pseudomonadati</taxon>
        <taxon>Pseudomonadota</taxon>
        <taxon>Alphaproteobacteria</taxon>
        <taxon>Rhodobacterales</taxon>
        <taxon>Roseobacteraceae</taxon>
        <taxon>Phaeobacter</taxon>
    </lineage>
</organism>
<name>A0ABD4XFN1_9RHOB</name>
<dbReference type="RefSeq" id="WP_274838814.1">
    <property type="nucleotide sequence ID" value="NZ_JARCJE010000019.1"/>
</dbReference>
<dbReference type="Proteomes" id="UP001218364">
    <property type="component" value="Unassembled WGS sequence"/>
</dbReference>
<protein>
    <submittedName>
        <fullName evidence="1">Uncharacterized protein</fullName>
    </submittedName>
</protein>
<reference evidence="1 2" key="1">
    <citation type="submission" date="2023-02" db="EMBL/GenBank/DDBJ databases">
        <title>Population genomics of bacteria associated with diatom.</title>
        <authorList>
            <person name="Xie J."/>
            <person name="Wang H."/>
        </authorList>
    </citation>
    <scope>NUCLEOTIDE SEQUENCE [LARGE SCALE GENOMIC DNA]</scope>
    <source>
        <strain evidence="1 2">PT47_8</strain>
    </source>
</reference>
<gene>
    <name evidence="1" type="ORF">PXK24_21385</name>
</gene>
<sequence length="92" mass="9741">MTLAEIRAAVEAGITVHWVNESYRVIKDRLGQYLVIYTPSGSTIGLTDHAGRRLNGREADFFVAQAGTDTSGGQGGHARVAIAGRRLSAAAD</sequence>